<dbReference type="OrthoDB" id="2735536at2759"/>
<organism evidence="2 3">
    <name type="scientific">Aspergillus mulundensis</name>
    <dbReference type="NCBI Taxonomy" id="1810919"/>
    <lineage>
        <taxon>Eukaryota</taxon>
        <taxon>Fungi</taxon>
        <taxon>Dikarya</taxon>
        <taxon>Ascomycota</taxon>
        <taxon>Pezizomycotina</taxon>
        <taxon>Eurotiomycetes</taxon>
        <taxon>Eurotiomycetidae</taxon>
        <taxon>Eurotiales</taxon>
        <taxon>Aspergillaceae</taxon>
        <taxon>Aspergillus</taxon>
        <taxon>Aspergillus subgen. Nidulantes</taxon>
    </lineage>
</organism>
<evidence type="ECO:0000313" key="3">
    <source>
        <dbReference type="Proteomes" id="UP000256690"/>
    </source>
</evidence>
<dbReference type="GO" id="GO:0070124">
    <property type="term" value="P:mitochondrial translational initiation"/>
    <property type="evidence" value="ECO:0007669"/>
    <property type="project" value="TreeGrafter"/>
</dbReference>
<dbReference type="RefSeq" id="XP_026607652.1">
    <property type="nucleotide sequence ID" value="XM_026744489.1"/>
</dbReference>
<dbReference type="PANTHER" id="PTHR28058:SF1">
    <property type="entry name" value="SMALL RIBOSOMAL SUBUNIT PROTEIN BS1M"/>
    <property type="match status" value="1"/>
</dbReference>
<dbReference type="STRING" id="1810919.A0A3D8SY48"/>
<dbReference type="AlphaFoldDB" id="A0A3D8SY48"/>
<name>A0A3D8SY48_9EURO</name>
<reference evidence="2 3" key="1">
    <citation type="journal article" date="2018" name="IMA Fungus">
        <title>IMA Genome-F 9: Draft genome sequence of Annulohypoxylon stygium, Aspergillus mulundensis, Berkeleyomyces basicola (syn. Thielaviopsis basicola), Ceratocystis smalleyi, two Cercospora beticola strains, Coleophoma cylindrospora, Fusarium fracticaudum, Phialophora cf. hyalina, and Morchella septimelata.</title>
        <authorList>
            <person name="Wingfield B.D."/>
            <person name="Bills G.F."/>
            <person name="Dong Y."/>
            <person name="Huang W."/>
            <person name="Nel W.J."/>
            <person name="Swalarsk-Parry B.S."/>
            <person name="Vaghefi N."/>
            <person name="Wilken P.M."/>
            <person name="An Z."/>
            <person name="de Beer Z.W."/>
            <person name="De Vos L."/>
            <person name="Chen L."/>
            <person name="Duong T.A."/>
            <person name="Gao Y."/>
            <person name="Hammerbacher A."/>
            <person name="Kikkert J.R."/>
            <person name="Li Y."/>
            <person name="Li H."/>
            <person name="Li K."/>
            <person name="Li Q."/>
            <person name="Liu X."/>
            <person name="Ma X."/>
            <person name="Naidoo K."/>
            <person name="Pethybridge S.J."/>
            <person name="Sun J."/>
            <person name="Steenkamp E.T."/>
            <person name="van der Nest M.A."/>
            <person name="van Wyk S."/>
            <person name="Wingfield M.J."/>
            <person name="Xiong C."/>
            <person name="Yue Q."/>
            <person name="Zhang X."/>
        </authorList>
    </citation>
    <scope>NUCLEOTIDE SEQUENCE [LARGE SCALE GENOMIC DNA]</scope>
    <source>
        <strain evidence="2 3">DSM 5745</strain>
    </source>
</reference>
<dbReference type="GO" id="GO:0003735">
    <property type="term" value="F:structural constituent of ribosome"/>
    <property type="evidence" value="ECO:0007669"/>
    <property type="project" value="TreeGrafter"/>
</dbReference>
<keyword evidence="3" id="KW-1185">Reference proteome</keyword>
<evidence type="ECO:0008006" key="4">
    <source>
        <dbReference type="Google" id="ProtNLM"/>
    </source>
</evidence>
<gene>
    <name evidence="2" type="ORF">DSM5745_02473</name>
</gene>
<proteinExistence type="predicted"/>
<sequence>MVSAARLSPTAKLLRNSRLFALPQALTPVAPPTSRSYAESDSATLPHPIRASIVTPAASLSRGDWGLKRPLPAKSTSEKTSRPVVRINELDTFEHVTDFDSASDHTVTLEKFQELNMPISVLTKINFGGSLLPKHQSVFEQDVDNTEASENLNQPDMKRFRHTGPWLAGLTDAEFAAFLKKVQKKKPQLLSQLEERFFEKRFAEIKNEAQDKGEDLDNLPAPTREEFDNYLKKLRTDPFALGPVVYDLLDLPATAPVPAERMAKKYYQTPPTKMASPEYATAGPPITHPSAGLYYARSHASLYNHPTYGPQANQRPVEARILRPRGKVKNRGGRAVIGIGGIALDDMTSLTFSESYGPAGLSAFDPSLPGGAKYYVTPGRAFISSTGRIILTSSRATTNSKAPYGLQDYRSSTSPPRRYTSAEHKRAGSRNVDRLDQPRVRARPAPGVAQQDRSSRDVANSVMRGLQSR</sequence>
<feature type="compositionally biased region" description="Low complexity" evidence="1">
    <location>
        <begin position="409"/>
        <end position="419"/>
    </location>
</feature>
<dbReference type="Proteomes" id="UP000256690">
    <property type="component" value="Unassembled WGS sequence"/>
</dbReference>
<dbReference type="GeneID" id="38112843"/>
<evidence type="ECO:0000313" key="2">
    <source>
        <dbReference type="EMBL" id="RDW90698.1"/>
    </source>
</evidence>
<protein>
    <recommendedName>
        <fullName evidence="4">Mitochondrial ribosomal protein MRP51</fullName>
    </recommendedName>
</protein>
<feature type="region of interest" description="Disordered" evidence="1">
    <location>
        <begin position="400"/>
        <end position="469"/>
    </location>
</feature>
<dbReference type="InterPro" id="IPR016712">
    <property type="entry name" value="Rbsml_bS1m-like"/>
</dbReference>
<accession>A0A3D8SY48</accession>
<dbReference type="Pfam" id="PF11709">
    <property type="entry name" value="Mit_ribos_Mrp51"/>
    <property type="match status" value="1"/>
</dbReference>
<dbReference type="EMBL" id="PVWQ01000002">
    <property type="protein sequence ID" value="RDW90698.1"/>
    <property type="molecule type" value="Genomic_DNA"/>
</dbReference>
<dbReference type="GO" id="GO:0005763">
    <property type="term" value="C:mitochondrial small ribosomal subunit"/>
    <property type="evidence" value="ECO:0007669"/>
    <property type="project" value="TreeGrafter"/>
</dbReference>
<feature type="compositionally biased region" description="Basic and acidic residues" evidence="1">
    <location>
        <begin position="420"/>
        <end position="439"/>
    </location>
</feature>
<evidence type="ECO:0000256" key="1">
    <source>
        <dbReference type="SAM" id="MobiDB-lite"/>
    </source>
</evidence>
<comment type="caution">
    <text evidence="2">The sequence shown here is derived from an EMBL/GenBank/DDBJ whole genome shotgun (WGS) entry which is preliminary data.</text>
</comment>
<dbReference type="PANTHER" id="PTHR28058">
    <property type="entry name" value="37S RIBOSOMAL PROTEIN MRP51, MITOCHONDRIAL"/>
    <property type="match status" value="1"/>
</dbReference>